<reference evidence="1" key="1">
    <citation type="submission" date="2022-07" db="EMBL/GenBank/DDBJ databases">
        <title>Phylogenomic reconstructions and comparative analyses of Kickxellomycotina fungi.</title>
        <authorList>
            <person name="Reynolds N.K."/>
            <person name="Stajich J.E."/>
            <person name="Barry K."/>
            <person name="Grigoriev I.V."/>
            <person name="Crous P."/>
            <person name="Smith M.E."/>
        </authorList>
    </citation>
    <scope>NUCLEOTIDE SEQUENCE</scope>
    <source>
        <strain evidence="1">NRRL 1565</strain>
    </source>
</reference>
<sequence length="242" mass="28210">MEVDVNKDDDVAQRHVNKVPLVAIGMRHRFAEQLNRHVVDVNLTTTATYMLLKWIFIHELHKPDFKIEEFITQNFFSEVFKYLCHREKKSVSSKTQLWRDVIERYLDEFKVAAGFGDPLLSNAIHVANYEAKTIITAYTNNIVQHFGEHLNRAVNCILGKRQMEQQLRNIPPGPEHDEFRHLCREEVWIPAKQAKSVIGRRDYSDSTLCARAQYVLHLLAPVLDAYDANYKFAEDSHFLDVT</sequence>
<gene>
    <name evidence="1" type="ORF">H4R20_001756</name>
</gene>
<comment type="caution">
    <text evidence="1">The sequence shown here is derived from an EMBL/GenBank/DDBJ whole genome shotgun (WGS) entry which is preliminary data.</text>
</comment>
<dbReference type="AlphaFoldDB" id="A0A9W8LVP4"/>
<keyword evidence="2" id="KW-1185">Reference proteome</keyword>
<protein>
    <submittedName>
        <fullName evidence="1">Uncharacterized protein</fullName>
    </submittedName>
</protein>
<feature type="non-terminal residue" evidence="1">
    <location>
        <position position="242"/>
    </location>
</feature>
<proteinExistence type="predicted"/>
<dbReference type="EMBL" id="JANBUO010000209">
    <property type="protein sequence ID" value="KAJ2806255.1"/>
    <property type="molecule type" value="Genomic_DNA"/>
</dbReference>
<dbReference type="Proteomes" id="UP001140094">
    <property type="component" value="Unassembled WGS sequence"/>
</dbReference>
<organism evidence="1 2">
    <name type="scientific">Coemansia guatemalensis</name>
    <dbReference type="NCBI Taxonomy" id="2761395"/>
    <lineage>
        <taxon>Eukaryota</taxon>
        <taxon>Fungi</taxon>
        <taxon>Fungi incertae sedis</taxon>
        <taxon>Zoopagomycota</taxon>
        <taxon>Kickxellomycotina</taxon>
        <taxon>Kickxellomycetes</taxon>
        <taxon>Kickxellales</taxon>
        <taxon>Kickxellaceae</taxon>
        <taxon>Coemansia</taxon>
    </lineage>
</organism>
<evidence type="ECO:0000313" key="1">
    <source>
        <dbReference type="EMBL" id="KAJ2806255.1"/>
    </source>
</evidence>
<name>A0A9W8LVP4_9FUNG</name>
<accession>A0A9W8LVP4</accession>
<evidence type="ECO:0000313" key="2">
    <source>
        <dbReference type="Proteomes" id="UP001140094"/>
    </source>
</evidence>
<dbReference type="OrthoDB" id="5570689at2759"/>